<dbReference type="Proteomes" id="UP000816034">
    <property type="component" value="Unassembled WGS sequence"/>
</dbReference>
<organism evidence="1 2">
    <name type="scientific">Naegleria lovaniensis</name>
    <name type="common">Amoeba</name>
    <dbReference type="NCBI Taxonomy" id="51637"/>
    <lineage>
        <taxon>Eukaryota</taxon>
        <taxon>Discoba</taxon>
        <taxon>Heterolobosea</taxon>
        <taxon>Tetramitia</taxon>
        <taxon>Eutetramitia</taxon>
        <taxon>Vahlkampfiidae</taxon>
        <taxon>Naegleria</taxon>
    </lineage>
</organism>
<evidence type="ECO:0000313" key="2">
    <source>
        <dbReference type="Proteomes" id="UP000816034"/>
    </source>
</evidence>
<dbReference type="GeneID" id="68097277"/>
<dbReference type="SUPFAM" id="SSF81383">
    <property type="entry name" value="F-box domain"/>
    <property type="match status" value="1"/>
</dbReference>
<dbReference type="EMBL" id="PYSW02000022">
    <property type="protein sequence ID" value="KAG2382855.1"/>
    <property type="molecule type" value="Genomic_DNA"/>
</dbReference>
<dbReference type="AlphaFoldDB" id="A0AA88GM88"/>
<name>A0AA88GM88_NAELO</name>
<sequence>MAKLSADDLFCMISFLTPQQILSSCCLVNRLWYSVSSCNAVWKTMCENLFMMDLCGWELLFRDIYSPECDRYYLNIFQDLMRSIPIYKEYIPVLSEAEEDLVEVAIYKIAEDLRVDGNTSDVDDDHDPNREKQFLVAKLATILTILSNSEYAPNPWTDKILVCHSNSKYEILSARVISLAVFCSCLLRNRLDILHMVTGTEHDEPYLAVSPFIQCHPFHKACSEEFNTDISEECNTEQDQHDQELDLSQVKPFCYFEQMDDHSFVETSENDEYFWSDTQIDSCTNRFTWVPIVFNAGAAHYEYTFKAVFHHHKKELHVKKYYNLSY</sequence>
<evidence type="ECO:0000313" key="1">
    <source>
        <dbReference type="EMBL" id="KAG2382855.1"/>
    </source>
</evidence>
<proteinExistence type="predicted"/>
<reference evidence="1 2" key="1">
    <citation type="journal article" date="2018" name="BMC Genomics">
        <title>The genome of Naegleria lovaniensis, the basis for a comparative approach to unravel pathogenicity factors of the human pathogenic amoeba N. fowleri.</title>
        <authorList>
            <person name="Liechti N."/>
            <person name="Schurch N."/>
            <person name="Bruggmann R."/>
            <person name="Wittwer M."/>
        </authorList>
    </citation>
    <scope>NUCLEOTIDE SEQUENCE [LARGE SCALE GENOMIC DNA]</scope>
    <source>
        <strain evidence="1 2">ATCC 30569</strain>
    </source>
</reference>
<dbReference type="PROSITE" id="PS51257">
    <property type="entry name" value="PROKAR_LIPOPROTEIN"/>
    <property type="match status" value="1"/>
</dbReference>
<dbReference type="InterPro" id="IPR036047">
    <property type="entry name" value="F-box-like_dom_sf"/>
</dbReference>
<protein>
    <recommendedName>
        <fullName evidence="3">F-box domain-containing protein</fullName>
    </recommendedName>
</protein>
<dbReference type="RefSeq" id="XP_044548534.1">
    <property type="nucleotide sequence ID" value="XM_044694504.1"/>
</dbReference>
<keyword evidence="2" id="KW-1185">Reference proteome</keyword>
<accession>A0AA88GM88</accession>
<gene>
    <name evidence="1" type="ORF">C9374_004822</name>
</gene>
<comment type="caution">
    <text evidence="1">The sequence shown here is derived from an EMBL/GenBank/DDBJ whole genome shotgun (WGS) entry which is preliminary data.</text>
</comment>
<evidence type="ECO:0008006" key="3">
    <source>
        <dbReference type="Google" id="ProtNLM"/>
    </source>
</evidence>
<dbReference type="Gene3D" id="1.20.1280.50">
    <property type="match status" value="1"/>
</dbReference>